<dbReference type="PANTHER" id="PTHR28629:SF4">
    <property type="entry name" value="TRIOKINASE_FMN CYCLASE"/>
    <property type="match status" value="1"/>
</dbReference>
<dbReference type="Gene3D" id="3.40.50.10440">
    <property type="entry name" value="Dihydroxyacetone kinase, domain 1"/>
    <property type="match status" value="1"/>
</dbReference>
<organism evidence="8 12">
    <name type="scientific">Escherichia marmotae</name>
    <dbReference type="NCBI Taxonomy" id="1499973"/>
    <lineage>
        <taxon>Bacteria</taxon>
        <taxon>Pseudomonadati</taxon>
        <taxon>Pseudomonadota</taxon>
        <taxon>Gammaproteobacteria</taxon>
        <taxon>Enterobacterales</taxon>
        <taxon>Enterobacteriaceae</taxon>
        <taxon>Escherichia</taxon>
    </lineage>
</organism>
<name>A0A7L5X1P1_9ESCH</name>
<gene>
    <name evidence="8" type="primary">dhaK</name>
    <name evidence="10" type="synonym">ptnC</name>
    <name evidence="8" type="ORF">HV018_02605</name>
    <name evidence="9" type="ORF">HV276_02845</name>
    <name evidence="10" type="ORF">NCTC8196_00668</name>
</gene>
<evidence type="ECO:0000256" key="4">
    <source>
        <dbReference type="ARBA" id="ARBA00022679"/>
    </source>
</evidence>
<dbReference type="Proteomes" id="UP000510862">
    <property type="component" value="Chromosome"/>
</dbReference>
<dbReference type="GO" id="GO:0047324">
    <property type="term" value="F:phosphoenolpyruvate-glycerone phosphotransferase activity"/>
    <property type="evidence" value="ECO:0007669"/>
    <property type="project" value="UniProtKB-EC"/>
</dbReference>
<evidence type="ECO:0000256" key="6">
    <source>
        <dbReference type="ARBA" id="ARBA00022798"/>
    </source>
</evidence>
<keyword evidence="4 8" id="KW-0808">Transferase</keyword>
<dbReference type="FunFam" id="3.30.1180.20:FF:000002">
    <property type="entry name" value="Dihydroxyacetone kinase subunit DhaK"/>
    <property type="match status" value="1"/>
</dbReference>
<keyword evidence="5 8" id="KW-0418">Kinase</keyword>
<dbReference type="EMBL" id="LR134270">
    <property type="protein sequence ID" value="VED73426.1"/>
    <property type="molecule type" value="Genomic_DNA"/>
</dbReference>
<dbReference type="GO" id="GO:0005829">
    <property type="term" value="C:cytosol"/>
    <property type="evidence" value="ECO:0007669"/>
    <property type="project" value="TreeGrafter"/>
</dbReference>
<evidence type="ECO:0000259" key="7">
    <source>
        <dbReference type="PROSITE" id="PS51481"/>
    </source>
</evidence>
<dbReference type="GO" id="GO:0004371">
    <property type="term" value="F:glycerone kinase activity"/>
    <property type="evidence" value="ECO:0007669"/>
    <property type="project" value="InterPro"/>
</dbReference>
<keyword evidence="6" id="KW-0319">Glycerol metabolism</keyword>
<dbReference type="InterPro" id="IPR004006">
    <property type="entry name" value="DhaK_dom"/>
</dbReference>
<dbReference type="InterPro" id="IPR050861">
    <property type="entry name" value="Dihydroxyacetone_Kinase"/>
</dbReference>
<evidence type="ECO:0000313" key="8">
    <source>
        <dbReference type="EMBL" id="QLP25653.1"/>
    </source>
</evidence>
<reference evidence="12 13" key="2">
    <citation type="submission" date="2020-06" db="EMBL/GenBank/DDBJ databases">
        <title>REHAB project genomes.</title>
        <authorList>
            <person name="Shaw L.P."/>
        </authorList>
    </citation>
    <scope>NUCLEOTIDE SEQUENCE [LARGE SCALE GENOMIC DNA]</scope>
    <source>
        <strain evidence="8 12">RHB42-C09</strain>
        <strain evidence="9 13">RHBSTW-00777</strain>
    </source>
</reference>
<evidence type="ECO:0000313" key="12">
    <source>
        <dbReference type="Proteomes" id="UP000510862"/>
    </source>
</evidence>
<evidence type="ECO:0000313" key="11">
    <source>
        <dbReference type="Proteomes" id="UP000277464"/>
    </source>
</evidence>
<dbReference type="PROSITE" id="PS51481">
    <property type="entry name" value="DHAK"/>
    <property type="match status" value="1"/>
</dbReference>
<evidence type="ECO:0000313" key="9">
    <source>
        <dbReference type="EMBL" id="QLX28716.1"/>
    </source>
</evidence>
<dbReference type="AlphaFoldDB" id="A0A7L5X1P1"/>
<evidence type="ECO:0000256" key="5">
    <source>
        <dbReference type="ARBA" id="ARBA00022777"/>
    </source>
</evidence>
<dbReference type="InterPro" id="IPR012736">
    <property type="entry name" value="DhaK_1"/>
</dbReference>
<sequence>MKKLINQIDSVVTEQMEGLIATWPHLQANYSPRYVWCKQNDNAVALVSGGGSGHEPLHAGFVGMGMLTGACPGEVFTSPTPDQMIECAKAVDNGSGVLFFIKNYTGDILNFETAVEMLHEEGIAVGTVIIDDDVAVKDSLYTAGRRGVAGTVFVEKIVGAAALQGYDLGQCEQLGKDVNNATRSFGIALSACTVPAAGKPSFELADNEIEFGVGIHGEPGIERRPLQDLNSLIDDVIAQLLDNTPWRRTLRHWDRHAGGWIDAASMNESFDKNAEYIVLINGLGSTPESELYGVTRVFMRAAQRQGLKITRQLVGNYCTSLDMAGFSISLLKCTPEFLQLWDAPVNTPALRWGC</sequence>
<feature type="domain" description="DhaK" evidence="7">
    <location>
        <begin position="7"/>
        <end position="352"/>
    </location>
</feature>
<accession>A0A7L5X1P1</accession>
<evidence type="ECO:0000313" key="10">
    <source>
        <dbReference type="EMBL" id="VED73426.1"/>
    </source>
</evidence>
<dbReference type="GO" id="GO:0019563">
    <property type="term" value="P:glycerol catabolic process"/>
    <property type="evidence" value="ECO:0007669"/>
    <property type="project" value="TreeGrafter"/>
</dbReference>
<evidence type="ECO:0000313" key="13">
    <source>
        <dbReference type="Proteomes" id="UP000512146"/>
    </source>
</evidence>
<dbReference type="EC" id="2.7.1.121" evidence="3"/>
<comment type="pathway">
    <text evidence="2">Polyol metabolism; glycerol degradation.</text>
</comment>
<dbReference type="Proteomes" id="UP000512146">
    <property type="component" value="Chromosome"/>
</dbReference>
<protein>
    <recommendedName>
        <fullName evidence="3">phosphoenolpyruvate--glycerone phosphotransferase</fullName>
        <ecNumber evidence="3">2.7.1.121</ecNumber>
    </recommendedName>
</protein>
<comment type="catalytic activity">
    <reaction evidence="1">
        <text>dihydroxyacetone + phosphoenolpyruvate = dihydroxyacetone phosphate + pyruvate</text>
        <dbReference type="Rhea" id="RHEA:18381"/>
        <dbReference type="ChEBI" id="CHEBI:15361"/>
        <dbReference type="ChEBI" id="CHEBI:16016"/>
        <dbReference type="ChEBI" id="CHEBI:57642"/>
        <dbReference type="ChEBI" id="CHEBI:58702"/>
        <dbReference type="EC" id="2.7.1.121"/>
    </reaction>
</comment>
<dbReference type="SUPFAM" id="SSF82549">
    <property type="entry name" value="DAK1/DegV-like"/>
    <property type="match status" value="1"/>
</dbReference>
<evidence type="ECO:0000256" key="3">
    <source>
        <dbReference type="ARBA" id="ARBA00012095"/>
    </source>
</evidence>
<dbReference type="Gene3D" id="3.30.1180.20">
    <property type="entry name" value="Dihydroxyacetone kinase, domain 2"/>
    <property type="match status" value="1"/>
</dbReference>
<evidence type="ECO:0000256" key="1">
    <source>
        <dbReference type="ARBA" id="ARBA00001113"/>
    </source>
</evidence>
<dbReference type="EMBL" id="CP058207">
    <property type="protein sequence ID" value="QLP25653.1"/>
    <property type="molecule type" value="Genomic_DNA"/>
</dbReference>
<dbReference type="Pfam" id="PF02733">
    <property type="entry name" value="Dak1"/>
    <property type="match status" value="1"/>
</dbReference>
<dbReference type="RefSeq" id="WP_000733763.1">
    <property type="nucleotide sequence ID" value="NZ_CACSXJ020000004.1"/>
</dbReference>
<dbReference type="Proteomes" id="UP000277464">
    <property type="component" value="Chromosome"/>
</dbReference>
<dbReference type="PANTHER" id="PTHR28629">
    <property type="entry name" value="TRIOKINASE/FMN CYCLASE"/>
    <property type="match status" value="1"/>
</dbReference>
<proteinExistence type="predicted"/>
<dbReference type="NCBIfam" id="TIGR02363">
    <property type="entry name" value="dhaK1"/>
    <property type="match status" value="1"/>
</dbReference>
<dbReference type="EMBL" id="CP056165">
    <property type="protein sequence ID" value="QLX28716.1"/>
    <property type="molecule type" value="Genomic_DNA"/>
</dbReference>
<evidence type="ECO:0000256" key="2">
    <source>
        <dbReference type="ARBA" id="ARBA00004745"/>
    </source>
</evidence>
<reference evidence="10 11" key="1">
    <citation type="submission" date="2018-12" db="EMBL/GenBank/DDBJ databases">
        <authorList>
            <consortium name="Pathogen Informatics"/>
        </authorList>
    </citation>
    <scope>NUCLEOTIDE SEQUENCE [LARGE SCALE GENOMIC DNA]</scope>
    <source>
        <strain evidence="10 11">NCTC8196</strain>
    </source>
</reference>
<dbReference type="FunFam" id="3.40.50.10440:FF:000001">
    <property type="entry name" value="Dihydroxyacetone kinase, DhaK subunit"/>
    <property type="match status" value="1"/>
</dbReference>